<evidence type="ECO:0000313" key="3">
    <source>
        <dbReference type="Proteomes" id="UP000747110"/>
    </source>
</evidence>
<protein>
    <submittedName>
        <fullName evidence="2">Uncharacterized protein</fullName>
    </submittedName>
</protein>
<evidence type="ECO:0000256" key="1">
    <source>
        <dbReference type="SAM" id="MobiDB-lite"/>
    </source>
</evidence>
<name>A0A8J4FQ99_9CHLO</name>
<feature type="region of interest" description="Disordered" evidence="1">
    <location>
        <begin position="1"/>
        <end position="40"/>
    </location>
</feature>
<dbReference type="EMBL" id="BNCP01000033">
    <property type="protein sequence ID" value="GIL85733.1"/>
    <property type="molecule type" value="Genomic_DNA"/>
</dbReference>
<feature type="compositionally biased region" description="Gly residues" evidence="1">
    <location>
        <begin position="1"/>
        <end position="37"/>
    </location>
</feature>
<dbReference type="AlphaFoldDB" id="A0A8J4FQ99"/>
<evidence type="ECO:0000313" key="2">
    <source>
        <dbReference type="EMBL" id="GIL85733.1"/>
    </source>
</evidence>
<comment type="caution">
    <text evidence="2">The sequence shown here is derived from an EMBL/GenBank/DDBJ whole genome shotgun (WGS) entry which is preliminary data.</text>
</comment>
<proteinExistence type="predicted"/>
<organism evidence="2 3">
    <name type="scientific">Volvox reticuliferus</name>
    <dbReference type="NCBI Taxonomy" id="1737510"/>
    <lineage>
        <taxon>Eukaryota</taxon>
        <taxon>Viridiplantae</taxon>
        <taxon>Chlorophyta</taxon>
        <taxon>core chlorophytes</taxon>
        <taxon>Chlorophyceae</taxon>
        <taxon>CS clade</taxon>
        <taxon>Chlamydomonadales</taxon>
        <taxon>Volvocaceae</taxon>
        <taxon>Volvox</taxon>
    </lineage>
</organism>
<keyword evidence="3" id="KW-1185">Reference proteome</keyword>
<reference evidence="2" key="1">
    <citation type="journal article" date="2021" name="Proc. Natl. Acad. Sci. U.S.A.">
        <title>Three genomes in the algal genus Volvox reveal the fate of a haploid sex-determining region after a transition to homothallism.</title>
        <authorList>
            <person name="Yamamoto K."/>
            <person name="Hamaji T."/>
            <person name="Kawai-Toyooka H."/>
            <person name="Matsuzaki R."/>
            <person name="Takahashi F."/>
            <person name="Nishimura Y."/>
            <person name="Kawachi M."/>
            <person name="Noguchi H."/>
            <person name="Minakuchi Y."/>
            <person name="Umen J.G."/>
            <person name="Toyoda A."/>
            <person name="Nozaki H."/>
        </authorList>
    </citation>
    <scope>NUCLEOTIDE SEQUENCE</scope>
    <source>
        <strain evidence="2">NIES-3786</strain>
    </source>
</reference>
<feature type="non-terminal residue" evidence="2">
    <location>
        <position position="1"/>
    </location>
</feature>
<sequence>AAAAAGGGGPGGAGVYGGGGGSSEVGDAGDAGDGDGGAAADESRVLRELFDGGAGIRGLVDHSKIEGANDPELIAVHAEAQRVAQRAAEALRRSRLACAAASIATPTWTGRHGRAGAPVLATAAAAAATTQPSRSGGLH</sequence>
<feature type="non-terminal residue" evidence="2">
    <location>
        <position position="139"/>
    </location>
</feature>
<accession>A0A8J4FQ99</accession>
<dbReference type="Proteomes" id="UP000747110">
    <property type="component" value="Unassembled WGS sequence"/>
</dbReference>
<gene>
    <name evidence="2" type="ORF">Vretifemale_14117</name>
</gene>